<dbReference type="GO" id="GO:0005384">
    <property type="term" value="F:manganese ion transmembrane transporter activity"/>
    <property type="evidence" value="ECO:0007669"/>
    <property type="project" value="UniProtKB-UniRule"/>
</dbReference>
<proteinExistence type="inferred from homology"/>
<comment type="subcellular location">
    <subcellularLocation>
        <location evidence="8">Cell membrane</location>
        <topology evidence="8">Multi-pass membrane protein</topology>
    </subcellularLocation>
</comment>
<protein>
    <recommendedName>
        <fullName evidence="8">Putative manganese efflux pump MntP</fullName>
    </recommendedName>
</protein>
<comment type="function">
    <text evidence="8">Probably functions as a manganese efflux pump.</text>
</comment>
<keyword evidence="4 8" id="KW-1133">Transmembrane helix</keyword>
<name>A0A6N3IPJ6_9CYAN</name>
<dbReference type="GO" id="GO:0005886">
    <property type="term" value="C:plasma membrane"/>
    <property type="evidence" value="ECO:0007669"/>
    <property type="project" value="UniProtKB-SubCell"/>
</dbReference>
<dbReference type="PANTHER" id="PTHR35529">
    <property type="entry name" value="MANGANESE EFFLUX PUMP MNTP-RELATED"/>
    <property type="match status" value="1"/>
</dbReference>
<gene>
    <name evidence="8" type="primary">mntP</name>
    <name evidence="9" type="ORF">AVDCRST_MAG81-5219</name>
</gene>
<keyword evidence="5 8" id="KW-0406">Ion transport</keyword>
<evidence type="ECO:0000256" key="2">
    <source>
        <dbReference type="ARBA" id="ARBA00022475"/>
    </source>
</evidence>
<evidence type="ECO:0000256" key="3">
    <source>
        <dbReference type="ARBA" id="ARBA00022692"/>
    </source>
</evidence>
<keyword evidence="7 8" id="KW-0464">Manganese</keyword>
<sequence length="188" mass="20208">MGTLTTVFLAFGLAADAFAAAITSGIKIKSLRVNHALVIATFFGGFQAFMPLIGWLIGHSFKDLISEVDHWLAFGLLAFVGYRMIYESIHTEPTKKERDPLNIYILLTLSIATSIDALVIGISFGFLESYIATLVVVIGITTFILAFTGVFIGNKCGGLFSNKVEIAGGLILIGIGTKILVEHLSHSP</sequence>
<feature type="transmembrane region" description="Helical" evidence="8">
    <location>
        <begin position="164"/>
        <end position="181"/>
    </location>
</feature>
<keyword evidence="1 8" id="KW-0813">Transport</keyword>
<keyword evidence="6 8" id="KW-0472">Membrane</keyword>
<dbReference type="InterPro" id="IPR022929">
    <property type="entry name" value="Put_MntP"/>
</dbReference>
<evidence type="ECO:0000313" key="9">
    <source>
        <dbReference type="EMBL" id="CAA9590674.1"/>
    </source>
</evidence>
<feature type="transmembrane region" description="Helical" evidence="8">
    <location>
        <begin position="36"/>
        <end position="58"/>
    </location>
</feature>
<feature type="transmembrane region" description="Helical" evidence="8">
    <location>
        <begin position="70"/>
        <end position="89"/>
    </location>
</feature>
<feature type="transmembrane region" description="Helical" evidence="8">
    <location>
        <begin position="101"/>
        <end position="124"/>
    </location>
</feature>
<dbReference type="AlphaFoldDB" id="A0A6N3IPJ6"/>
<evidence type="ECO:0000256" key="5">
    <source>
        <dbReference type="ARBA" id="ARBA00023065"/>
    </source>
</evidence>
<organism evidence="9">
    <name type="scientific">uncultured Synechococcales cyanobacterium</name>
    <dbReference type="NCBI Taxonomy" id="1936017"/>
    <lineage>
        <taxon>Bacteria</taxon>
        <taxon>Bacillati</taxon>
        <taxon>Cyanobacteriota</taxon>
        <taxon>Cyanophyceae</taxon>
        <taxon>Synechococcales</taxon>
        <taxon>environmental samples</taxon>
    </lineage>
</organism>
<evidence type="ECO:0000256" key="6">
    <source>
        <dbReference type="ARBA" id="ARBA00023136"/>
    </source>
</evidence>
<dbReference type="InterPro" id="IPR003810">
    <property type="entry name" value="Mntp/YtaF"/>
</dbReference>
<dbReference type="HAMAP" id="MF_01521">
    <property type="entry name" value="MntP_pump"/>
    <property type="match status" value="1"/>
</dbReference>
<evidence type="ECO:0000256" key="1">
    <source>
        <dbReference type="ARBA" id="ARBA00022448"/>
    </source>
</evidence>
<feature type="transmembrane region" description="Helical" evidence="8">
    <location>
        <begin position="130"/>
        <end position="152"/>
    </location>
</feature>
<reference evidence="9" key="1">
    <citation type="submission" date="2020-02" db="EMBL/GenBank/DDBJ databases">
        <authorList>
            <person name="Meier V. D."/>
        </authorList>
    </citation>
    <scope>NUCLEOTIDE SEQUENCE</scope>
    <source>
        <strain evidence="9">AVDCRST_MAG81</strain>
    </source>
</reference>
<accession>A0A6N3IPJ6</accession>
<dbReference type="EMBL" id="CADCWO010000268">
    <property type="protein sequence ID" value="CAA9590674.1"/>
    <property type="molecule type" value="Genomic_DNA"/>
</dbReference>
<keyword evidence="2 8" id="KW-1003">Cell membrane</keyword>
<feature type="transmembrane region" description="Helical" evidence="8">
    <location>
        <begin position="6"/>
        <end position="24"/>
    </location>
</feature>
<comment type="similarity">
    <text evidence="8">Belongs to the MntP (TC 9.B.29) family.</text>
</comment>
<evidence type="ECO:0000256" key="4">
    <source>
        <dbReference type="ARBA" id="ARBA00022989"/>
    </source>
</evidence>
<evidence type="ECO:0000256" key="8">
    <source>
        <dbReference type="HAMAP-Rule" id="MF_01521"/>
    </source>
</evidence>
<dbReference type="Pfam" id="PF02659">
    <property type="entry name" value="Mntp"/>
    <property type="match status" value="1"/>
</dbReference>
<dbReference type="PANTHER" id="PTHR35529:SF1">
    <property type="entry name" value="MANGANESE EFFLUX PUMP MNTP-RELATED"/>
    <property type="match status" value="1"/>
</dbReference>
<evidence type="ECO:0000256" key="7">
    <source>
        <dbReference type="ARBA" id="ARBA00023211"/>
    </source>
</evidence>
<keyword evidence="3 8" id="KW-0812">Transmembrane</keyword>